<evidence type="ECO:0000313" key="2">
    <source>
        <dbReference type="Proteomes" id="UP001215598"/>
    </source>
</evidence>
<gene>
    <name evidence="1" type="ORF">B0H16DRAFT_105355</name>
</gene>
<dbReference type="EMBL" id="JARKIB010000116">
    <property type="protein sequence ID" value="KAJ7737580.1"/>
    <property type="molecule type" value="Genomic_DNA"/>
</dbReference>
<dbReference type="Proteomes" id="UP001215598">
    <property type="component" value="Unassembled WGS sequence"/>
</dbReference>
<accession>A0AAD7MXP9</accession>
<dbReference type="AlphaFoldDB" id="A0AAD7MXP9"/>
<organism evidence="1 2">
    <name type="scientific">Mycena metata</name>
    <dbReference type="NCBI Taxonomy" id="1033252"/>
    <lineage>
        <taxon>Eukaryota</taxon>
        <taxon>Fungi</taxon>
        <taxon>Dikarya</taxon>
        <taxon>Basidiomycota</taxon>
        <taxon>Agaricomycotina</taxon>
        <taxon>Agaricomycetes</taxon>
        <taxon>Agaricomycetidae</taxon>
        <taxon>Agaricales</taxon>
        <taxon>Marasmiineae</taxon>
        <taxon>Mycenaceae</taxon>
        <taxon>Mycena</taxon>
    </lineage>
</organism>
<protein>
    <submittedName>
        <fullName evidence="1">Uncharacterized protein</fullName>
    </submittedName>
</protein>
<name>A0AAD7MXP9_9AGAR</name>
<evidence type="ECO:0000313" key="1">
    <source>
        <dbReference type="EMBL" id="KAJ7737580.1"/>
    </source>
</evidence>
<reference evidence="1" key="1">
    <citation type="submission" date="2023-03" db="EMBL/GenBank/DDBJ databases">
        <title>Massive genome expansion in bonnet fungi (Mycena s.s.) driven by repeated elements and novel gene families across ecological guilds.</title>
        <authorList>
            <consortium name="Lawrence Berkeley National Laboratory"/>
            <person name="Harder C.B."/>
            <person name="Miyauchi S."/>
            <person name="Viragh M."/>
            <person name="Kuo A."/>
            <person name="Thoen E."/>
            <person name="Andreopoulos B."/>
            <person name="Lu D."/>
            <person name="Skrede I."/>
            <person name="Drula E."/>
            <person name="Henrissat B."/>
            <person name="Morin E."/>
            <person name="Kohler A."/>
            <person name="Barry K."/>
            <person name="LaButti K."/>
            <person name="Morin E."/>
            <person name="Salamov A."/>
            <person name="Lipzen A."/>
            <person name="Mereny Z."/>
            <person name="Hegedus B."/>
            <person name="Baldrian P."/>
            <person name="Stursova M."/>
            <person name="Weitz H."/>
            <person name="Taylor A."/>
            <person name="Grigoriev I.V."/>
            <person name="Nagy L.G."/>
            <person name="Martin F."/>
            <person name="Kauserud H."/>
        </authorList>
    </citation>
    <scope>NUCLEOTIDE SEQUENCE</scope>
    <source>
        <strain evidence="1">CBHHK182m</strain>
    </source>
</reference>
<proteinExistence type="predicted"/>
<sequence>MLPSSQSAVIPSNPGTSLDTKIVIYQALIALLEGTCTTSNGSPGEVPNLQPTLEAHRLSMTSGSVVGAIMDSLKNRKILLEVASQLGLKDFIVRAALRADEEHLVALLVSALESKPIENSILTLEDDSAQCFIDVVQDVRIFLLSTCLRI</sequence>
<keyword evidence="2" id="KW-1185">Reference proteome</keyword>
<comment type="caution">
    <text evidence="1">The sequence shown here is derived from an EMBL/GenBank/DDBJ whole genome shotgun (WGS) entry which is preliminary data.</text>
</comment>